<dbReference type="Proteomes" id="UP000308705">
    <property type="component" value="Unassembled WGS sequence"/>
</dbReference>
<dbReference type="PANTHER" id="PTHR33164:SF107">
    <property type="entry name" value="TRANSCRIPTIONAL REGULATORY PROTEIN"/>
    <property type="match status" value="1"/>
</dbReference>
<evidence type="ECO:0000313" key="2">
    <source>
        <dbReference type="EMBL" id="TKK84409.1"/>
    </source>
</evidence>
<organism evidence="2 3">
    <name type="scientific">Herbidospora galbida</name>
    <dbReference type="NCBI Taxonomy" id="2575442"/>
    <lineage>
        <taxon>Bacteria</taxon>
        <taxon>Bacillati</taxon>
        <taxon>Actinomycetota</taxon>
        <taxon>Actinomycetes</taxon>
        <taxon>Streptosporangiales</taxon>
        <taxon>Streptosporangiaceae</taxon>
        <taxon>Herbidospora</taxon>
    </lineage>
</organism>
<dbReference type="Pfam" id="PF12802">
    <property type="entry name" value="MarR_2"/>
    <property type="match status" value="1"/>
</dbReference>
<dbReference type="PROSITE" id="PS50995">
    <property type="entry name" value="HTH_MARR_2"/>
    <property type="match status" value="1"/>
</dbReference>
<dbReference type="InterPro" id="IPR036390">
    <property type="entry name" value="WH_DNA-bd_sf"/>
</dbReference>
<dbReference type="OrthoDB" id="3216907at2"/>
<dbReference type="SUPFAM" id="SSF46785">
    <property type="entry name" value="Winged helix' DNA-binding domain"/>
    <property type="match status" value="1"/>
</dbReference>
<evidence type="ECO:0000259" key="1">
    <source>
        <dbReference type="PROSITE" id="PS50995"/>
    </source>
</evidence>
<dbReference type="GO" id="GO:0003700">
    <property type="term" value="F:DNA-binding transcription factor activity"/>
    <property type="evidence" value="ECO:0007669"/>
    <property type="project" value="InterPro"/>
</dbReference>
<dbReference type="PANTHER" id="PTHR33164">
    <property type="entry name" value="TRANSCRIPTIONAL REGULATOR, MARR FAMILY"/>
    <property type="match status" value="1"/>
</dbReference>
<sequence length="138" mass="14799">MNDVAIGLVQLSGLVQGLYTRVSQRHDLTPVQAKLLCVLLEGPRGMAELASGFGVEKAALTGLMDRAEKRGLARRTPVPGNRRALAVTLTDEGRRAATAFYEEVHAELEGLVATLTPEGRTHFEQAMAEIIKRCGGGC</sequence>
<dbReference type="SMART" id="SM00347">
    <property type="entry name" value="HTH_MARR"/>
    <property type="match status" value="1"/>
</dbReference>
<dbReference type="AlphaFoldDB" id="A0A4U3M860"/>
<feature type="domain" description="HTH marR-type" evidence="1">
    <location>
        <begin position="1"/>
        <end position="132"/>
    </location>
</feature>
<dbReference type="Gene3D" id="1.10.10.10">
    <property type="entry name" value="Winged helix-like DNA-binding domain superfamily/Winged helix DNA-binding domain"/>
    <property type="match status" value="1"/>
</dbReference>
<name>A0A4U3M860_9ACTN</name>
<reference evidence="2 3" key="1">
    <citation type="submission" date="2019-04" db="EMBL/GenBank/DDBJ databases">
        <title>Herbidospora sp. NEAU-GS14.nov., a novel actinomycete isolated from soil.</title>
        <authorList>
            <person name="Han L."/>
        </authorList>
    </citation>
    <scope>NUCLEOTIDE SEQUENCE [LARGE SCALE GENOMIC DNA]</scope>
    <source>
        <strain evidence="2 3">NEAU-GS14</strain>
    </source>
</reference>
<protein>
    <submittedName>
        <fullName evidence="2">MarR family transcriptional regulator</fullName>
    </submittedName>
</protein>
<dbReference type="InterPro" id="IPR039422">
    <property type="entry name" value="MarR/SlyA-like"/>
</dbReference>
<keyword evidence="3" id="KW-1185">Reference proteome</keyword>
<evidence type="ECO:0000313" key="3">
    <source>
        <dbReference type="Proteomes" id="UP000308705"/>
    </source>
</evidence>
<comment type="caution">
    <text evidence="2">The sequence shown here is derived from an EMBL/GenBank/DDBJ whole genome shotgun (WGS) entry which is preliminary data.</text>
</comment>
<accession>A0A4U3M860</accession>
<dbReference type="PRINTS" id="PR00598">
    <property type="entry name" value="HTHMARR"/>
</dbReference>
<dbReference type="InterPro" id="IPR036388">
    <property type="entry name" value="WH-like_DNA-bd_sf"/>
</dbReference>
<dbReference type="InterPro" id="IPR000835">
    <property type="entry name" value="HTH_MarR-typ"/>
</dbReference>
<dbReference type="RefSeq" id="WP_137250456.1">
    <property type="nucleotide sequence ID" value="NZ_SZQA01000035.1"/>
</dbReference>
<gene>
    <name evidence="2" type="ORF">FDA94_30205</name>
</gene>
<proteinExistence type="predicted"/>
<dbReference type="GO" id="GO:0006950">
    <property type="term" value="P:response to stress"/>
    <property type="evidence" value="ECO:0007669"/>
    <property type="project" value="TreeGrafter"/>
</dbReference>
<dbReference type="EMBL" id="SZQA01000035">
    <property type="protein sequence ID" value="TKK84409.1"/>
    <property type="molecule type" value="Genomic_DNA"/>
</dbReference>